<dbReference type="InterPro" id="IPR001279">
    <property type="entry name" value="Metallo-B-lactamas"/>
</dbReference>
<name>A0A6J4ECN7_9PSED</name>
<dbReference type="CDD" id="cd07739">
    <property type="entry name" value="metallo-hydrolase-like_MBL-fold"/>
    <property type="match status" value="1"/>
</dbReference>
<dbReference type="PANTHER" id="PTHR42951:SF14">
    <property type="entry name" value="METALLO-BETA-LACTAMASE SUPERFAMILY PROTEIN"/>
    <property type="match status" value="1"/>
</dbReference>
<protein>
    <submittedName>
        <fullName evidence="3">MBL fold metallo-hydrolase</fullName>
    </submittedName>
</protein>
<dbReference type="InterPro" id="IPR050855">
    <property type="entry name" value="NDM-1-like"/>
</dbReference>
<dbReference type="Pfam" id="PF00753">
    <property type="entry name" value="Lactamase_B"/>
    <property type="match status" value="1"/>
</dbReference>
<dbReference type="InterPro" id="IPR036866">
    <property type="entry name" value="RibonucZ/Hydroxyglut_hydro"/>
</dbReference>
<evidence type="ECO:0000313" key="6">
    <source>
        <dbReference type="Proteomes" id="UP001054892"/>
    </source>
</evidence>
<dbReference type="EMBL" id="BQKM01000012">
    <property type="protein sequence ID" value="GJN54633.1"/>
    <property type="molecule type" value="Genomic_DNA"/>
</dbReference>
<dbReference type="Proteomes" id="UP000509383">
    <property type="component" value="Chromosome"/>
</dbReference>
<dbReference type="PANTHER" id="PTHR42951">
    <property type="entry name" value="METALLO-BETA-LACTAMASE DOMAIN-CONTAINING"/>
    <property type="match status" value="1"/>
</dbReference>
<evidence type="ECO:0000256" key="1">
    <source>
        <dbReference type="SAM" id="SignalP"/>
    </source>
</evidence>
<evidence type="ECO:0000313" key="5">
    <source>
        <dbReference type="Proteomes" id="UP000509383"/>
    </source>
</evidence>
<keyword evidence="3" id="KW-0378">Hydrolase</keyword>
<feature type="chain" id="PRO_5026739348" evidence="1">
    <location>
        <begin position="26"/>
        <end position="293"/>
    </location>
</feature>
<evidence type="ECO:0000313" key="4">
    <source>
        <dbReference type="EMBL" id="GJN54633.1"/>
    </source>
</evidence>
<proteinExistence type="predicted"/>
<dbReference type="Proteomes" id="UP001054892">
    <property type="component" value="Unassembled WGS sequence"/>
</dbReference>
<dbReference type="SMART" id="SM00849">
    <property type="entry name" value="Lactamase_B"/>
    <property type="match status" value="1"/>
</dbReference>
<dbReference type="GO" id="GO:0016787">
    <property type="term" value="F:hydrolase activity"/>
    <property type="evidence" value="ECO:0007669"/>
    <property type="project" value="UniProtKB-KW"/>
</dbReference>
<sequence length="293" mass="31746">MAPFASLRRLLAGAALIAATGSALAQPLQLQVYNPGDKAVFPVTSSLILGKHDALLVDAQFSSHEADELVRRIQASGKRLTTIFISHGDPDFYFGLDTLLRAFPEAKVLATAPTIEHIQATKDLKLAYWGPILKDGAPKALVVPKPLEGDSLELEGQHIQVIGLDSADPAHTSLWVPSLRTQLGGVLVSGNMHVWTADSQSAESRRNWIAALDRIEAQKPEQVIPGHYLGERAAGLDDLRFTRDYLKALEQELPKAKDAAALIAAMKKRYPGLAGEADLELSAKVLKGEMQWP</sequence>
<gene>
    <name evidence="3" type="ORF">TUM18999_53890</name>
    <name evidence="4" type="ORF">TUM20286_43850</name>
</gene>
<accession>A0A6J4ECN7</accession>
<dbReference type="KEGG" id="ptw:TUM18999_53890"/>
<feature type="domain" description="Metallo-beta-lactamase" evidence="2">
    <location>
        <begin position="42"/>
        <end position="227"/>
    </location>
</feature>
<evidence type="ECO:0000259" key="2">
    <source>
        <dbReference type="SMART" id="SM00849"/>
    </source>
</evidence>
<evidence type="ECO:0000313" key="3">
    <source>
        <dbReference type="EMBL" id="BCG27198.1"/>
    </source>
</evidence>
<reference evidence="3 5" key="1">
    <citation type="submission" date="2020-05" db="EMBL/GenBank/DDBJ databases">
        <title>Characterization of novel class B3 metallo-beta-lactamase from novel Pseudomonas species.</title>
        <authorList>
            <person name="Yamada K."/>
            <person name="Aoki K."/>
            <person name="Ishii Y."/>
        </authorList>
    </citation>
    <scope>NUCLEOTIDE SEQUENCE [LARGE SCALE GENOMIC DNA]</scope>
    <source>
        <strain evidence="3 5">TUM18999</strain>
        <strain evidence="4 6">TUM20286</strain>
    </source>
</reference>
<keyword evidence="6" id="KW-1185">Reference proteome</keyword>
<dbReference type="EMBL" id="AP023189">
    <property type="protein sequence ID" value="BCG27198.1"/>
    <property type="molecule type" value="Genomic_DNA"/>
</dbReference>
<dbReference type="AlphaFoldDB" id="A0A6J4ECN7"/>
<organism evidence="3 5">
    <name type="scientific">Pseudomonas tohonis</name>
    <dbReference type="NCBI Taxonomy" id="2725477"/>
    <lineage>
        <taxon>Bacteria</taxon>
        <taxon>Pseudomonadati</taxon>
        <taxon>Pseudomonadota</taxon>
        <taxon>Gammaproteobacteria</taxon>
        <taxon>Pseudomonadales</taxon>
        <taxon>Pseudomonadaceae</taxon>
        <taxon>Pseudomonas</taxon>
    </lineage>
</organism>
<keyword evidence="1" id="KW-0732">Signal</keyword>
<dbReference type="SUPFAM" id="SSF56281">
    <property type="entry name" value="Metallo-hydrolase/oxidoreductase"/>
    <property type="match status" value="1"/>
</dbReference>
<dbReference type="Gene3D" id="3.60.15.10">
    <property type="entry name" value="Ribonuclease Z/Hydroxyacylglutathione hydrolase-like"/>
    <property type="match status" value="1"/>
</dbReference>
<feature type="signal peptide" evidence="1">
    <location>
        <begin position="1"/>
        <end position="25"/>
    </location>
</feature>
<dbReference type="RefSeq" id="WP_173171556.1">
    <property type="nucleotide sequence ID" value="NZ_AP023189.1"/>
</dbReference>